<gene>
    <name evidence="2" type="ORF">HUW51_22890</name>
</gene>
<dbReference type="InterPro" id="IPR011047">
    <property type="entry name" value="Quinoprotein_ADH-like_sf"/>
</dbReference>
<organism evidence="2 3">
    <name type="scientific">Adhaeribacter swui</name>
    <dbReference type="NCBI Taxonomy" id="2086471"/>
    <lineage>
        <taxon>Bacteria</taxon>
        <taxon>Pseudomonadati</taxon>
        <taxon>Bacteroidota</taxon>
        <taxon>Cytophagia</taxon>
        <taxon>Cytophagales</taxon>
        <taxon>Hymenobacteraceae</taxon>
        <taxon>Adhaeribacter</taxon>
    </lineage>
</organism>
<protein>
    <recommendedName>
        <fullName evidence="4">T9SS C-terminal target domain-containing protein</fullName>
    </recommendedName>
</protein>
<feature type="region of interest" description="Disordered" evidence="1">
    <location>
        <begin position="1"/>
        <end position="22"/>
    </location>
</feature>
<evidence type="ECO:0000313" key="2">
    <source>
        <dbReference type="EMBL" id="QNF35419.1"/>
    </source>
</evidence>
<dbReference type="SUPFAM" id="SSF50998">
    <property type="entry name" value="Quinoprotein alcohol dehydrogenase-like"/>
    <property type="match status" value="1"/>
</dbReference>
<dbReference type="Proteomes" id="UP000515237">
    <property type="component" value="Chromosome"/>
</dbReference>
<feature type="region of interest" description="Disordered" evidence="1">
    <location>
        <begin position="425"/>
        <end position="447"/>
    </location>
</feature>
<dbReference type="KEGG" id="aswu:HUW51_22890"/>
<dbReference type="PANTHER" id="PTHR42754">
    <property type="entry name" value="ENDOGLUCANASE"/>
    <property type="match status" value="1"/>
</dbReference>
<dbReference type="AlphaFoldDB" id="A0A7G7GE35"/>
<reference evidence="2 3" key="1">
    <citation type="journal article" date="2018" name="Int. J. Syst. Evol. Microbiol.">
        <title>Adhaeribacter swui sp. nov., isolated from wet mud.</title>
        <authorList>
            <person name="Kim D.U."/>
            <person name="Kim K.W."/>
            <person name="Kang M.S."/>
            <person name="Kim J.Y."/>
            <person name="Jang J.H."/>
            <person name="Kim M.K."/>
        </authorList>
    </citation>
    <scope>NUCLEOTIDE SEQUENCE [LARGE SCALE GENOMIC DNA]</scope>
    <source>
        <strain evidence="2 3">KCTC 52873</strain>
    </source>
</reference>
<dbReference type="EMBL" id="CP055156">
    <property type="protein sequence ID" value="QNF35419.1"/>
    <property type="molecule type" value="Genomic_DNA"/>
</dbReference>
<feature type="compositionally biased region" description="Basic and acidic residues" evidence="1">
    <location>
        <begin position="432"/>
        <end position="447"/>
    </location>
</feature>
<dbReference type="RefSeq" id="WP_185271910.1">
    <property type="nucleotide sequence ID" value="NZ_CP055156.1"/>
</dbReference>
<accession>A0A7G7GE35</accession>
<name>A0A7G7GE35_9BACT</name>
<evidence type="ECO:0000256" key="1">
    <source>
        <dbReference type="SAM" id="MobiDB-lite"/>
    </source>
</evidence>
<proteinExistence type="predicted"/>
<evidence type="ECO:0000313" key="3">
    <source>
        <dbReference type="Proteomes" id="UP000515237"/>
    </source>
</evidence>
<keyword evidence="3" id="KW-1185">Reference proteome</keyword>
<dbReference type="PANTHER" id="PTHR42754:SF1">
    <property type="entry name" value="LIPOPROTEIN"/>
    <property type="match status" value="1"/>
</dbReference>
<sequence length="447" mass="48908">MKLDGQGNKQWDKSYGGNSSDGVADIVATPDGGYLLGGYSSSDKSGDKSEASKGSCDFWIIKIDAQGNKLWDKIYGGSKYDILTAIAVAPDGGYILGGDSNSNKSGDKSEDLHETIEDEFGPMDFWVVKIDEQGTKLWDKAYGGDSRDNLREMLVTPDGGYLLGGYGGRNYSDEVNGTCDNPNCSGFWVVKITATGQRQWDKLVGPVFQNNLGALLNTPDGGYLVAGHYDQGIVVTKVNTSGKEIWTTKYNDQGEVTGLFDMVTGINGGYFLIGWGSRRNSAWVAEIDEAGKKMWDSPIEGDYNAANLIALPNNNLIIAGSFLNFKITKIKWERQPHALDWDISYVGEKQDNLTTAIKTADCGYLIGGYTNSLFGNDNQLSRGKNDYWIIKIDKDGQRQWYQRFGGTGDDYLNRVLQTKDGGYLLAGSSLSDKGKDKSQGSKGNRDY</sequence>
<evidence type="ECO:0008006" key="4">
    <source>
        <dbReference type="Google" id="ProtNLM"/>
    </source>
</evidence>